<keyword evidence="2" id="KW-1185">Reference proteome</keyword>
<proteinExistence type="predicted"/>
<comment type="caution">
    <text evidence="1">The sequence shown here is derived from an EMBL/GenBank/DDBJ whole genome shotgun (WGS) entry which is preliminary data.</text>
</comment>
<evidence type="ECO:0000313" key="2">
    <source>
        <dbReference type="Proteomes" id="UP000821845"/>
    </source>
</evidence>
<dbReference type="Proteomes" id="UP000821845">
    <property type="component" value="Chromosome 9"/>
</dbReference>
<protein>
    <submittedName>
        <fullName evidence="1">Uncharacterized protein</fullName>
    </submittedName>
</protein>
<sequence>MLEVRDMDSFYKSAWVRQLQRAHHRLFMEEIKAQILYEPPDHFTIMSAFEDIDDPFIGHKSRRSSLQYRTLDDELQVLSSSNSPVSQGVTNDARMLPGVQGRPSHKNDQDTVPSAKSTVKKIPLVEAQRRTRTSPSMQWRHGVDEHSGHATYKGALPISEMESVLDSRTTSSQGSEKFQLAHQTVSQESDKQRNRSCPFSKNENDQRGRSSPKANLMTTVSGDIVQHSHTAGHESVNTPRVRRERRCSCGVPKADKACQIQPDVVTAATSYDDKTGPDPLQAGDNVAVQLAADSNEL</sequence>
<reference evidence="1" key="1">
    <citation type="submission" date="2020-05" db="EMBL/GenBank/DDBJ databases">
        <title>Large-scale comparative analyses of tick genomes elucidate their genetic diversity and vector capacities.</title>
        <authorList>
            <person name="Jia N."/>
            <person name="Wang J."/>
            <person name="Shi W."/>
            <person name="Du L."/>
            <person name="Sun Y."/>
            <person name="Zhan W."/>
            <person name="Jiang J."/>
            <person name="Wang Q."/>
            <person name="Zhang B."/>
            <person name="Ji P."/>
            <person name="Sakyi L.B."/>
            <person name="Cui X."/>
            <person name="Yuan T."/>
            <person name="Jiang B."/>
            <person name="Yang W."/>
            <person name="Lam T.T.-Y."/>
            <person name="Chang Q."/>
            <person name="Ding S."/>
            <person name="Wang X."/>
            <person name="Zhu J."/>
            <person name="Ruan X."/>
            <person name="Zhao L."/>
            <person name="Wei J."/>
            <person name="Que T."/>
            <person name="Du C."/>
            <person name="Cheng J."/>
            <person name="Dai P."/>
            <person name="Han X."/>
            <person name="Huang E."/>
            <person name="Gao Y."/>
            <person name="Liu J."/>
            <person name="Shao H."/>
            <person name="Ye R."/>
            <person name="Li L."/>
            <person name="Wei W."/>
            <person name="Wang X."/>
            <person name="Wang C."/>
            <person name="Yang T."/>
            <person name="Huo Q."/>
            <person name="Li W."/>
            <person name="Guo W."/>
            <person name="Chen H."/>
            <person name="Zhou L."/>
            <person name="Ni X."/>
            <person name="Tian J."/>
            <person name="Zhou Y."/>
            <person name="Sheng Y."/>
            <person name="Liu T."/>
            <person name="Pan Y."/>
            <person name="Xia L."/>
            <person name="Li J."/>
            <person name="Zhao F."/>
            <person name="Cao W."/>
        </authorList>
    </citation>
    <scope>NUCLEOTIDE SEQUENCE</scope>
    <source>
        <strain evidence="1">Hyas-2018</strain>
    </source>
</reference>
<organism evidence="1 2">
    <name type="scientific">Hyalomma asiaticum</name>
    <name type="common">Tick</name>
    <dbReference type="NCBI Taxonomy" id="266040"/>
    <lineage>
        <taxon>Eukaryota</taxon>
        <taxon>Metazoa</taxon>
        <taxon>Ecdysozoa</taxon>
        <taxon>Arthropoda</taxon>
        <taxon>Chelicerata</taxon>
        <taxon>Arachnida</taxon>
        <taxon>Acari</taxon>
        <taxon>Parasitiformes</taxon>
        <taxon>Ixodida</taxon>
        <taxon>Ixodoidea</taxon>
        <taxon>Ixodidae</taxon>
        <taxon>Hyalomminae</taxon>
        <taxon>Hyalomma</taxon>
    </lineage>
</organism>
<evidence type="ECO:0000313" key="1">
    <source>
        <dbReference type="EMBL" id="KAH6921417.1"/>
    </source>
</evidence>
<dbReference type="EMBL" id="CM023489">
    <property type="protein sequence ID" value="KAH6921417.1"/>
    <property type="molecule type" value="Genomic_DNA"/>
</dbReference>
<name>A0ACB7RI66_HYAAI</name>
<gene>
    <name evidence="1" type="ORF">HPB50_000023</name>
</gene>
<accession>A0ACB7RI66</accession>